<dbReference type="RefSeq" id="WP_036064907.1">
    <property type="nucleotide sequence ID" value="NZ_AODM01000066.1"/>
</dbReference>
<dbReference type="AlphaFoldDB" id="W7DQL5"/>
<evidence type="ECO:0000313" key="2">
    <source>
        <dbReference type="Proteomes" id="UP000019241"/>
    </source>
</evidence>
<evidence type="ECO:0000313" key="1">
    <source>
        <dbReference type="EMBL" id="EUJ47661.1"/>
    </source>
</evidence>
<accession>W7DQL5</accession>
<dbReference type="EMBL" id="AODM01000066">
    <property type="protein sequence ID" value="EUJ47661.1"/>
    <property type="molecule type" value="Genomic_DNA"/>
</dbReference>
<gene>
    <name evidence="1" type="ORF">MCOL2_18114</name>
</gene>
<dbReference type="PATRIC" id="fig|1265822.4.peg.3683"/>
<comment type="caution">
    <text evidence="1">The sequence shown here is derived from an EMBL/GenBank/DDBJ whole genome shotgun (WGS) entry which is preliminary data.</text>
</comment>
<dbReference type="InterPro" id="IPR009319">
    <property type="entry name" value="Phage_A118_VSP1"/>
</dbReference>
<proteinExistence type="predicted"/>
<dbReference type="Proteomes" id="UP000019241">
    <property type="component" value="Unassembled WGS sequence"/>
</dbReference>
<protein>
    <recommendedName>
        <fullName evidence="3">Minor capsid protein</fullName>
    </recommendedName>
</protein>
<sequence>MSLEPQQLEIFSQPVVEIYNYLENELFQLIVKRIANNRDQLTKDTVLEWQIAKYNELHEVNHQMIKEIARYSQKSEKEVSKLFKTITSKSVYDFDAHIDKAIQQGYIERTQVNRANLDSLMLAFQEQAKSSYAFVNQTLIHQSKQAYTRILDDVVSSVATGLYTPDQAISQALNKFAKQGIPALVDKAGKRWSTDSYVRLITRSSVNNIYNQQTLNRMDDYNIDLVLISSHTGARPLCAPYQGKIYDRTGRSKNYPDFRETSYGHPAGILGCNCRHHLLPYIEGFTMNNFVVPSPQENSKVYELTQKQRYYERRIRQAKKELFIAKELQNDETVATAKKVVSRRQKEIRVFVKENDLTRMYEKEKLMTKAV</sequence>
<evidence type="ECO:0008006" key="3">
    <source>
        <dbReference type="Google" id="ProtNLM"/>
    </source>
</evidence>
<dbReference type="GO" id="GO:0005198">
    <property type="term" value="F:structural molecule activity"/>
    <property type="evidence" value="ECO:0007669"/>
    <property type="project" value="InterPro"/>
</dbReference>
<dbReference type="Pfam" id="PF06152">
    <property type="entry name" value="Phage_min_cap2"/>
    <property type="match status" value="1"/>
</dbReference>
<name>W7DQL5_9LIST</name>
<organism evidence="1 2">
    <name type="scientific">Listeria fleischmannii FSL S10-1203</name>
    <dbReference type="NCBI Taxonomy" id="1265822"/>
    <lineage>
        <taxon>Bacteria</taxon>
        <taxon>Bacillati</taxon>
        <taxon>Bacillota</taxon>
        <taxon>Bacilli</taxon>
        <taxon>Bacillales</taxon>
        <taxon>Listeriaceae</taxon>
        <taxon>Listeria</taxon>
    </lineage>
</organism>
<reference evidence="1 2" key="1">
    <citation type="submission" date="2012-12" db="EMBL/GenBank/DDBJ databases">
        <title>Novel taxa of Listeriaceae from agricultural environments in the United States.</title>
        <authorList>
            <person name="den Bakker H.C."/>
            <person name="Allred A."/>
            <person name="Warchocki S."/>
            <person name="Wright E.M."/>
            <person name="Burrell A."/>
            <person name="Nightingale K.K."/>
            <person name="Kephart D."/>
            <person name="Wiedmann M."/>
        </authorList>
    </citation>
    <scope>NUCLEOTIDE SEQUENCE [LARGE SCALE GENOMIC DNA]</scope>
    <source>
        <strain evidence="1 2">FSL S10-1203</strain>
    </source>
</reference>